<evidence type="ECO:0000313" key="1">
    <source>
        <dbReference type="EMBL" id="TWB23470.1"/>
    </source>
</evidence>
<gene>
    <name evidence="1" type="ORF">FBZ89_102225</name>
</gene>
<name>A0A560FPI9_9PROT</name>
<reference evidence="1 2" key="1">
    <citation type="submission" date="2019-06" db="EMBL/GenBank/DDBJ databases">
        <title>Genomic Encyclopedia of Type Strains, Phase IV (KMG-V): Genome sequencing to study the core and pangenomes of soil and plant-associated prokaryotes.</title>
        <authorList>
            <person name="Whitman W."/>
        </authorList>
    </citation>
    <scope>NUCLEOTIDE SEQUENCE [LARGE SCALE GENOMIC DNA]</scope>
    <source>
        <strain evidence="1 2">BR 11880</strain>
    </source>
</reference>
<proteinExistence type="predicted"/>
<dbReference type="Proteomes" id="UP000319859">
    <property type="component" value="Unassembled WGS sequence"/>
</dbReference>
<comment type="caution">
    <text evidence="1">The sequence shown here is derived from an EMBL/GenBank/DDBJ whole genome shotgun (WGS) entry which is preliminary data.</text>
</comment>
<evidence type="ECO:0000313" key="2">
    <source>
        <dbReference type="Proteomes" id="UP000319859"/>
    </source>
</evidence>
<sequence>MPLSAYTDPMVFAMATAQAPQVRGIRHAGHFNLLVSWMRARVDDGYPAWSTVRERVQAPYRDFLVVADLHVTPPRWHDVGWSAGNLLASRFDISASLPGAPAYHAGKMAVATYDEIPSRQEVLGLLALPVLYIRQEKPISVMGFFMLAPKAERSNSTPWRGGEQARHHRLH</sequence>
<dbReference type="EMBL" id="VITN01000002">
    <property type="protein sequence ID" value="TWB23470.1"/>
    <property type="molecule type" value="Genomic_DNA"/>
</dbReference>
<organism evidence="1 2">
    <name type="scientific">Nitrospirillum amazonense</name>
    <dbReference type="NCBI Taxonomy" id="28077"/>
    <lineage>
        <taxon>Bacteria</taxon>
        <taxon>Pseudomonadati</taxon>
        <taxon>Pseudomonadota</taxon>
        <taxon>Alphaproteobacteria</taxon>
        <taxon>Rhodospirillales</taxon>
        <taxon>Azospirillaceae</taxon>
        <taxon>Nitrospirillum</taxon>
    </lineage>
</organism>
<protein>
    <submittedName>
        <fullName evidence="1">Uncharacterized protein</fullName>
    </submittedName>
</protein>
<accession>A0A560FPI9</accession>
<dbReference type="AlphaFoldDB" id="A0A560FPI9"/>